<dbReference type="PANTHER" id="PTHR30294:SF29">
    <property type="entry name" value="MULTIDRUG ABC TRANSPORTER PERMEASE YBHS-RELATED"/>
    <property type="match status" value="1"/>
</dbReference>
<keyword evidence="6 8" id="KW-1133">Transmembrane helix</keyword>
<dbReference type="Proteomes" id="UP000181790">
    <property type="component" value="Unassembled WGS sequence"/>
</dbReference>
<evidence type="ECO:0000259" key="9">
    <source>
        <dbReference type="PROSITE" id="PS51012"/>
    </source>
</evidence>
<proteinExistence type="inferred from homology"/>
<evidence type="ECO:0000256" key="6">
    <source>
        <dbReference type="ARBA" id="ARBA00022989"/>
    </source>
</evidence>
<dbReference type="Pfam" id="PF12698">
    <property type="entry name" value="ABC2_membrane_3"/>
    <property type="match status" value="1"/>
</dbReference>
<dbReference type="GO" id="GO:0140359">
    <property type="term" value="F:ABC-type transporter activity"/>
    <property type="evidence" value="ECO:0007669"/>
    <property type="project" value="InterPro"/>
</dbReference>
<reference evidence="10 11" key="1">
    <citation type="submission" date="2016-10" db="EMBL/GenBank/DDBJ databases">
        <title>Arsenicibacter rosenii gen. nov., sp. nov., an efficient arsenic-methylating bacterium isolated from an arsenic-contaminated paddy soil.</title>
        <authorList>
            <person name="Huang K."/>
        </authorList>
    </citation>
    <scope>NUCLEOTIDE SEQUENCE [LARGE SCALE GENOMIC DNA]</scope>
    <source>
        <strain evidence="10 11">SM-1</strain>
    </source>
</reference>
<gene>
    <name evidence="10" type="ORF">BLX24_20195</name>
</gene>
<dbReference type="OrthoDB" id="9808686at2"/>
<dbReference type="PRINTS" id="PR00164">
    <property type="entry name" value="ABC2TRNSPORT"/>
</dbReference>
<evidence type="ECO:0000256" key="1">
    <source>
        <dbReference type="ARBA" id="ARBA00004651"/>
    </source>
</evidence>
<evidence type="ECO:0000256" key="2">
    <source>
        <dbReference type="ARBA" id="ARBA00007783"/>
    </source>
</evidence>
<dbReference type="EMBL" id="MORL01000013">
    <property type="protein sequence ID" value="OIN57305.1"/>
    <property type="molecule type" value="Genomic_DNA"/>
</dbReference>
<evidence type="ECO:0000313" key="10">
    <source>
        <dbReference type="EMBL" id="OIN57305.1"/>
    </source>
</evidence>
<dbReference type="PANTHER" id="PTHR30294">
    <property type="entry name" value="MEMBRANE COMPONENT OF ABC TRANSPORTER YHHJ-RELATED"/>
    <property type="match status" value="1"/>
</dbReference>
<accession>A0A1S2VGB1</accession>
<dbReference type="RefSeq" id="WP_071505017.1">
    <property type="nucleotide sequence ID" value="NZ_MORL01000013.1"/>
</dbReference>
<sequence length="369" mass="40965">MNRFFAFVKKEFYHILRDRRTLLILFGLPFVQVLLFGFALTNEIKNARIAILDLDHSQHSRQIISRLLSSGYFRLEQQLDSYKAIEPAFRKGKVKMVVVFPARFTAAVAHDQRAQIQLLADASEQNTAISLTNYATNIIQSYSAELNPAGMNPPMQLDVQSRMVFNPELKGAFVFVPGVMAMVLLLVSALMTSVTIAREKETGTMEVLMVSPLTQIQILFGKVLPYLLLSFLNGCMIIVLGIHLLGIPLNGSLALLLAETLLFIFLALSIGILISTIADTQLVAMFASLLIMLMPTIFLSGFIFPVESMPKPLQIISNIIPAKYFIAIVKGIMIKGVGLQYLWKETLVLAGMSTLINAVSLRNLKTRLG</sequence>
<keyword evidence="7 8" id="KW-0472">Membrane</keyword>
<feature type="domain" description="ABC transmembrane type-2" evidence="9">
    <location>
        <begin position="139"/>
        <end position="367"/>
    </location>
</feature>
<comment type="caution">
    <text evidence="10">The sequence shown here is derived from an EMBL/GenBank/DDBJ whole genome shotgun (WGS) entry which is preliminary data.</text>
</comment>
<dbReference type="InterPro" id="IPR047817">
    <property type="entry name" value="ABC2_TM_bact-type"/>
</dbReference>
<keyword evidence="4 8" id="KW-1003">Cell membrane</keyword>
<evidence type="ECO:0000256" key="7">
    <source>
        <dbReference type="ARBA" id="ARBA00023136"/>
    </source>
</evidence>
<evidence type="ECO:0000256" key="3">
    <source>
        <dbReference type="ARBA" id="ARBA00022448"/>
    </source>
</evidence>
<dbReference type="PROSITE" id="PS51012">
    <property type="entry name" value="ABC_TM2"/>
    <property type="match status" value="1"/>
</dbReference>
<feature type="transmembrane region" description="Helical" evidence="8">
    <location>
        <begin position="283"/>
        <end position="304"/>
    </location>
</feature>
<dbReference type="AlphaFoldDB" id="A0A1S2VGB1"/>
<organism evidence="10 11">
    <name type="scientific">Arsenicibacter rosenii</name>
    <dbReference type="NCBI Taxonomy" id="1750698"/>
    <lineage>
        <taxon>Bacteria</taxon>
        <taxon>Pseudomonadati</taxon>
        <taxon>Bacteroidota</taxon>
        <taxon>Cytophagia</taxon>
        <taxon>Cytophagales</taxon>
        <taxon>Spirosomataceae</taxon>
        <taxon>Arsenicibacter</taxon>
    </lineage>
</organism>
<keyword evidence="3 8" id="KW-0813">Transport</keyword>
<dbReference type="InterPro" id="IPR000412">
    <property type="entry name" value="ABC_2_transport"/>
</dbReference>
<name>A0A1S2VGB1_9BACT</name>
<feature type="transmembrane region" description="Helical" evidence="8">
    <location>
        <begin position="21"/>
        <end position="40"/>
    </location>
</feature>
<feature type="transmembrane region" description="Helical" evidence="8">
    <location>
        <begin position="172"/>
        <end position="191"/>
    </location>
</feature>
<dbReference type="InterPro" id="IPR013525">
    <property type="entry name" value="ABC2_TM"/>
</dbReference>
<keyword evidence="5 8" id="KW-0812">Transmembrane</keyword>
<keyword evidence="11" id="KW-1185">Reference proteome</keyword>
<protein>
    <recommendedName>
        <fullName evidence="8">Transport permease protein</fullName>
    </recommendedName>
</protein>
<dbReference type="Gene3D" id="3.40.1710.10">
    <property type="entry name" value="abc type-2 transporter like domain"/>
    <property type="match status" value="1"/>
</dbReference>
<evidence type="ECO:0000256" key="5">
    <source>
        <dbReference type="ARBA" id="ARBA00022692"/>
    </source>
</evidence>
<feature type="transmembrane region" description="Helical" evidence="8">
    <location>
        <begin position="324"/>
        <end position="343"/>
    </location>
</feature>
<evidence type="ECO:0000313" key="11">
    <source>
        <dbReference type="Proteomes" id="UP000181790"/>
    </source>
</evidence>
<dbReference type="InterPro" id="IPR051449">
    <property type="entry name" value="ABC-2_transporter_component"/>
</dbReference>
<evidence type="ECO:0000256" key="8">
    <source>
        <dbReference type="RuleBase" id="RU361157"/>
    </source>
</evidence>
<comment type="subcellular location">
    <subcellularLocation>
        <location evidence="1 8">Cell membrane</location>
        <topology evidence="1 8">Multi-pass membrane protein</topology>
    </subcellularLocation>
</comment>
<evidence type="ECO:0000256" key="4">
    <source>
        <dbReference type="ARBA" id="ARBA00022475"/>
    </source>
</evidence>
<comment type="similarity">
    <text evidence="2 8">Belongs to the ABC-2 integral membrane protein family.</text>
</comment>
<feature type="transmembrane region" description="Helical" evidence="8">
    <location>
        <begin position="253"/>
        <end position="277"/>
    </location>
</feature>
<feature type="transmembrane region" description="Helical" evidence="8">
    <location>
        <begin position="226"/>
        <end position="246"/>
    </location>
</feature>
<dbReference type="GO" id="GO:0043190">
    <property type="term" value="C:ATP-binding cassette (ABC) transporter complex"/>
    <property type="evidence" value="ECO:0007669"/>
    <property type="project" value="InterPro"/>
</dbReference>